<feature type="domain" description="Nephrocystin 3-like N-terminal" evidence="2">
    <location>
        <begin position="79"/>
        <end position="240"/>
    </location>
</feature>
<dbReference type="PANTHER" id="PTHR10039:SF15">
    <property type="entry name" value="NACHT DOMAIN-CONTAINING PROTEIN"/>
    <property type="match status" value="1"/>
</dbReference>
<accession>A0A9X0AGW0</accession>
<keyword evidence="1" id="KW-0677">Repeat</keyword>
<dbReference type="Proteomes" id="UP001152300">
    <property type="component" value="Unassembled WGS sequence"/>
</dbReference>
<organism evidence="3 4">
    <name type="scientific">Sclerotinia nivalis</name>
    <dbReference type="NCBI Taxonomy" id="352851"/>
    <lineage>
        <taxon>Eukaryota</taxon>
        <taxon>Fungi</taxon>
        <taxon>Dikarya</taxon>
        <taxon>Ascomycota</taxon>
        <taxon>Pezizomycotina</taxon>
        <taxon>Leotiomycetes</taxon>
        <taxon>Helotiales</taxon>
        <taxon>Sclerotiniaceae</taxon>
        <taxon>Sclerotinia</taxon>
    </lineage>
</organism>
<protein>
    <recommendedName>
        <fullName evidence="2">Nephrocystin 3-like N-terminal domain-containing protein</fullName>
    </recommendedName>
</protein>
<dbReference type="EMBL" id="JAPEIS010000010">
    <property type="protein sequence ID" value="KAJ8062425.1"/>
    <property type="molecule type" value="Genomic_DNA"/>
</dbReference>
<sequence>MFLFYDHAGGTGNWNKHKFVFSDERITGVCRQSRSDYGKKERLSTEECCHIYRTDCGLDGRPRLSIKQRDKLSLRHPKTGLWLLQSDEFKKLKTIRSLSLFCPGVTGVGKTVMTSVIIDDLNKLAYSSNTVALACAYCEFGSQEVQNAERLLGSLLKQLLRACYNPPEEASSMFNKLKHIRQPNLEDISRAIQSIARMYPKVFIVIEALDECNKRERKKLVGELFKLQKESDVAIFATSRFDLEIQEEFGDALHLEIHDNNKDMGADISLYIGEIIDFVAPFIQSAKLITKKCIKEKICDASDGIFLLAHLYLDLLEDRKKARDTITALECFNAAHEDWKDWNEIDLVEAVRASYSKTLQRIDDRQSGFRKDAKTIFTWVIFTETRVTSRELKTALAITIGPSALERREDKLYTVQEIVNHDLGLVISEGEGEDNTVRFVHRTAKGFFETHLCGIKTEKEAPFYAGDKQMIAQSEQEAHKQLTLACVIYLSSDEFNLRFCLIMTLHVISRNSLVASRNARNKYTLKRLLAIINFPNL</sequence>
<comment type="caution">
    <text evidence="3">The sequence shown here is derived from an EMBL/GenBank/DDBJ whole genome shotgun (WGS) entry which is preliminary data.</text>
</comment>
<dbReference type="PANTHER" id="PTHR10039">
    <property type="entry name" value="AMELOGENIN"/>
    <property type="match status" value="1"/>
</dbReference>
<evidence type="ECO:0000313" key="4">
    <source>
        <dbReference type="Proteomes" id="UP001152300"/>
    </source>
</evidence>
<dbReference type="InterPro" id="IPR056884">
    <property type="entry name" value="NPHP3-like_N"/>
</dbReference>
<proteinExistence type="predicted"/>
<dbReference type="Pfam" id="PF24883">
    <property type="entry name" value="NPHP3_N"/>
    <property type="match status" value="1"/>
</dbReference>
<dbReference type="AlphaFoldDB" id="A0A9X0AGW0"/>
<name>A0A9X0AGW0_9HELO</name>
<dbReference type="Gene3D" id="3.40.50.300">
    <property type="entry name" value="P-loop containing nucleotide triphosphate hydrolases"/>
    <property type="match status" value="1"/>
</dbReference>
<dbReference type="OrthoDB" id="195446at2759"/>
<evidence type="ECO:0000313" key="3">
    <source>
        <dbReference type="EMBL" id="KAJ8062425.1"/>
    </source>
</evidence>
<gene>
    <name evidence="3" type="ORF">OCU04_008965</name>
</gene>
<evidence type="ECO:0000259" key="2">
    <source>
        <dbReference type="Pfam" id="PF24883"/>
    </source>
</evidence>
<dbReference type="InterPro" id="IPR027417">
    <property type="entry name" value="P-loop_NTPase"/>
</dbReference>
<reference evidence="3" key="1">
    <citation type="submission" date="2022-11" db="EMBL/GenBank/DDBJ databases">
        <title>Genome Resource of Sclerotinia nivalis Strain SnTB1, a Plant Pathogen Isolated from American Ginseng.</title>
        <authorList>
            <person name="Fan S."/>
        </authorList>
    </citation>
    <scope>NUCLEOTIDE SEQUENCE</scope>
    <source>
        <strain evidence="3">SnTB1</strain>
    </source>
</reference>
<keyword evidence="4" id="KW-1185">Reference proteome</keyword>
<evidence type="ECO:0000256" key="1">
    <source>
        <dbReference type="ARBA" id="ARBA00022737"/>
    </source>
</evidence>